<dbReference type="GO" id="GO:0005886">
    <property type="term" value="C:plasma membrane"/>
    <property type="evidence" value="ECO:0007669"/>
    <property type="project" value="UniProtKB-SubCell"/>
</dbReference>
<dbReference type="GO" id="GO:0051301">
    <property type="term" value="P:cell division"/>
    <property type="evidence" value="ECO:0007669"/>
    <property type="project" value="UniProtKB-KW"/>
</dbReference>
<feature type="transmembrane region" description="Helical" evidence="7">
    <location>
        <begin position="209"/>
        <end position="226"/>
    </location>
</feature>
<dbReference type="NCBIfam" id="TIGR00445">
    <property type="entry name" value="mraY"/>
    <property type="match status" value="1"/>
</dbReference>
<keyword evidence="11" id="KW-1185">Reference proteome</keyword>
<gene>
    <name evidence="7 10" type="primary">mraY</name>
    <name evidence="10" type="ORF">WPS_32080</name>
</gene>
<comment type="function">
    <text evidence="7">Catalyzes the initial step of the lipid cycle reactions in the biosynthesis of the cell wall peptidoglycan: transfers peptidoglycan precursor phospho-MurNAc-pentapeptide from UDP-MurNAc-pentapeptide onto the lipid carrier undecaprenyl phosphate, yielding undecaprenyl-pyrophosphoryl-MurNAc-pentapeptide, known as lipid I.</text>
</comment>
<dbReference type="GO" id="GO:0071555">
    <property type="term" value="P:cell wall organization"/>
    <property type="evidence" value="ECO:0007669"/>
    <property type="project" value="UniProtKB-KW"/>
</dbReference>
<evidence type="ECO:0000256" key="3">
    <source>
        <dbReference type="ARBA" id="ARBA00022679"/>
    </source>
</evidence>
<keyword evidence="7 9" id="KW-0460">Magnesium</keyword>
<feature type="transmembrane region" description="Helical" evidence="7">
    <location>
        <begin position="71"/>
        <end position="88"/>
    </location>
</feature>
<reference evidence="10 11" key="1">
    <citation type="journal article" date="2022" name="ISME Commun">
        <title>Vulcanimicrobium alpinus gen. nov. sp. nov., the first cultivated representative of the candidate phylum 'Eremiobacterota', is a metabolically versatile aerobic anoxygenic phototroph.</title>
        <authorList>
            <person name="Yabe S."/>
            <person name="Muto K."/>
            <person name="Abe K."/>
            <person name="Yokota A."/>
            <person name="Staudigel H."/>
            <person name="Tebo B.M."/>
        </authorList>
    </citation>
    <scope>NUCLEOTIDE SEQUENCE [LARGE SCALE GENOMIC DNA]</scope>
    <source>
        <strain evidence="10 11">WC8-2</strain>
    </source>
</reference>
<organism evidence="10 11">
    <name type="scientific">Vulcanimicrobium alpinum</name>
    <dbReference type="NCBI Taxonomy" id="3016050"/>
    <lineage>
        <taxon>Bacteria</taxon>
        <taxon>Bacillati</taxon>
        <taxon>Vulcanimicrobiota</taxon>
        <taxon>Vulcanimicrobiia</taxon>
        <taxon>Vulcanimicrobiales</taxon>
        <taxon>Vulcanimicrobiaceae</taxon>
        <taxon>Vulcanimicrobium</taxon>
    </lineage>
</organism>
<dbReference type="PROSITE" id="PS01348">
    <property type="entry name" value="MRAY_2"/>
    <property type="match status" value="1"/>
</dbReference>
<keyword evidence="3 7" id="KW-0808">Transferase</keyword>
<comment type="subcellular location">
    <subcellularLocation>
        <location evidence="7">Cell membrane</location>
        <topology evidence="7">Multi-pass membrane protein</topology>
    </subcellularLocation>
    <subcellularLocation>
        <location evidence="1">Membrane</location>
        <topology evidence="1">Multi-pass membrane protein</topology>
    </subcellularLocation>
</comment>
<name>A0AAN2CBL1_UNVUL</name>
<feature type="transmembrane region" description="Helical" evidence="7">
    <location>
        <begin position="233"/>
        <end position="253"/>
    </location>
</feature>
<proteinExistence type="inferred from homology"/>
<dbReference type="RefSeq" id="WP_317995495.1">
    <property type="nucleotide sequence ID" value="NZ_AP025523.1"/>
</dbReference>
<comment type="similarity">
    <text evidence="2 7">Belongs to the glycosyltransferase 4 family. MraY subfamily.</text>
</comment>
<dbReference type="CDD" id="cd06852">
    <property type="entry name" value="GT_MraY"/>
    <property type="match status" value="1"/>
</dbReference>
<feature type="binding site" evidence="9">
    <location>
        <position position="237"/>
    </location>
    <ligand>
        <name>Mg(2+)</name>
        <dbReference type="ChEBI" id="CHEBI:18420"/>
    </ligand>
</feature>
<sequence length="331" mass="34349">MTANPAAFALVNAPLGLGILAVTGVFATLPAFILTALLGRPLIARLQRAAARQTAYEDAPKSHQTKTGTPTMGGVLFAIAPPIALLLAPSRTTAALALLVYSCMAIGAVDDLAKIRKQKNKGLRAVPKFALTAAAATAFLLVAGPQTMSFVAIGPVPAWLWYGLSICVVLATTHAVNLTDGLDGLAGGTVVPPLVAFVCIAGILHAIGVAIFAAAVLGAVFGFLVYNRHPARVFMGDTGSLALGGALAGVAVLTGAHLFLLLIGGVFVAETLSVIIQVASYKTTRRRVFRMSPLHHHFELGGWPETKVTSRFWLASLLLSLVGFALIARTT</sequence>
<keyword evidence="7" id="KW-0132">Cell division</keyword>
<evidence type="ECO:0000256" key="6">
    <source>
        <dbReference type="ARBA" id="ARBA00023136"/>
    </source>
</evidence>
<dbReference type="EMBL" id="AP025523">
    <property type="protein sequence ID" value="BDE07932.1"/>
    <property type="molecule type" value="Genomic_DNA"/>
</dbReference>
<keyword evidence="7 9" id="KW-0479">Metal-binding</keyword>
<keyword evidence="6 7" id="KW-0472">Membrane</keyword>
<feature type="transmembrane region" description="Helical" evidence="7">
    <location>
        <begin position="125"/>
        <end position="144"/>
    </location>
</feature>
<dbReference type="PANTHER" id="PTHR22926">
    <property type="entry name" value="PHOSPHO-N-ACETYLMURAMOYL-PENTAPEPTIDE-TRANSFERASE"/>
    <property type="match status" value="1"/>
</dbReference>
<keyword evidence="4 7" id="KW-0812">Transmembrane</keyword>
<dbReference type="InterPro" id="IPR003524">
    <property type="entry name" value="PNAcMuramoyl-5peptid_Trfase"/>
</dbReference>
<feature type="transmembrane region" description="Helical" evidence="7">
    <location>
        <begin position="259"/>
        <end position="281"/>
    </location>
</feature>
<keyword evidence="7" id="KW-0573">Peptidoglycan synthesis</keyword>
<dbReference type="GO" id="GO:0008360">
    <property type="term" value="P:regulation of cell shape"/>
    <property type="evidence" value="ECO:0007669"/>
    <property type="project" value="UniProtKB-KW"/>
</dbReference>
<accession>A0AAN2CBL1</accession>
<feature type="transmembrane region" description="Helical" evidence="7">
    <location>
        <begin position="312"/>
        <end position="328"/>
    </location>
</feature>
<evidence type="ECO:0000313" key="11">
    <source>
        <dbReference type="Proteomes" id="UP001317532"/>
    </source>
</evidence>
<dbReference type="KEGG" id="vab:WPS_32080"/>
<keyword evidence="5 7" id="KW-1133">Transmembrane helix</keyword>
<dbReference type="Proteomes" id="UP001317532">
    <property type="component" value="Chromosome"/>
</dbReference>
<dbReference type="GO" id="GO:0008963">
    <property type="term" value="F:phospho-N-acetylmuramoyl-pentapeptide-transferase activity"/>
    <property type="evidence" value="ECO:0007669"/>
    <property type="project" value="UniProtKB-UniRule"/>
</dbReference>
<keyword evidence="7" id="KW-0961">Cell wall biogenesis/degradation</keyword>
<dbReference type="InterPro" id="IPR018480">
    <property type="entry name" value="PNAcMuramoyl-5peptid_Trfase_CS"/>
</dbReference>
<dbReference type="GO" id="GO:0009252">
    <property type="term" value="P:peptidoglycan biosynthetic process"/>
    <property type="evidence" value="ECO:0007669"/>
    <property type="project" value="UniProtKB-UniRule"/>
</dbReference>
<dbReference type="AlphaFoldDB" id="A0AAN2CBL1"/>
<dbReference type="InterPro" id="IPR000715">
    <property type="entry name" value="Glycosyl_transferase_4"/>
</dbReference>
<evidence type="ECO:0000256" key="8">
    <source>
        <dbReference type="NCBIfam" id="TIGR00445"/>
    </source>
</evidence>
<evidence type="ECO:0000256" key="5">
    <source>
        <dbReference type="ARBA" id="ARBA00022989"/>
    </source>
</evidence>
<evidence type="ECO:0000313" key="10">
    <source>
        <dbReference type="EMBL" id="BDE07932.1"/>
    </source>
</evidence>
<feature type="transmembrane region" description="Helical" evidence="7">
    <location>
        <begin position="94"/>
        <end position="113"/>
    </location>
</feature>
<dbReference type="Pfam" id="PF00953">
    <property type="entry name" value="Glycos_transf_4"/>
    <property type="match status" value="1"/>
</dbReference>
<dbReference type="PANTHER" id="PTHR22926:SF5">
    <property type="entry name" value="PHOSPHO-N-ACETYLMURAMOYL-PENTAPEPTIDE-TRANSFERASE HOMOLOG"/>
    <property type="match status" value="1"/>
</dbReference>
<keyword evidence="7" id="KW-0133">Cell shape</keyword>
<feature type="transmembrane region" description="Helical" evidence="7">
    <location>
        <begin position="184"/>
        <end position="203"/>
    </location>
</feature>
<comment type="catalytic activity">
    <reaction evidence="7">
        <text>UDP-N-acetyl-alpha-D-muramoyl-L-alanyl-gamma-D-glutamyl-meso-2,6-diaminopimeloyl-D-alanyl-D-alanine + di-trans,octa-cis-undecaprenyl phosphate = di-trans,octa-cis-undecaprenyl diphospho-N-acetyl-alpha-D-muramoyl-L-alanyl-D-glutamyl-meso-2,6-diaminopimeloyl-D-alanyl-D-alanine + UMP</text>
        <dbReference type="Rhea" id="RHEA:28386"/>
        <dbReference type="ChEBI" id="CHEBI:57865"/>
        <dbReference type="ChEBI" id="CHEBI:60392"/>
        <dbReference type="ChEBI" id="CHEBI:61386"/>
        <dbReference type="ChEBI" id="CHEBI:61387"/>
        <dbReference type="EC" id="2.7.8.13"/>
    </reaction>
</comment>
<feature type="transmembrane region" description="Helical" evidence="7">
    <location>
        <begin position="15"/>
        <end position="38"/>
    </location>
</feature>
<protein>
    <recommendedName>
        <fullName evidence="7 8">Phospho-N-acetylmuramoyl-pentapeptide-transferase</fullName>
        <ecNumber evidence="7 8">2.7.8.13</ecNumber>
    </recommendedName>
    <alternativeName>
        <fullName evidence="7">UDP-MurNAc-pentapeptide phosphotransferase</fullName>
    </alternativeName>
</protein>
<evidence type="ECO:0000256" key="4">
    <source>
        <dbReference type="ARBA" id="ARBA00022692"/>
    </source>
</evidence>
<comment type="pathway">
    <text evidence="7">Cell wall biogenesis; peptidoglycan biosynthesis.</text>
</comment>
<feature type="binding site" evidence="9">
    <location>
        <position position="177"/>
    </location>
    <ligand>
        <name>Mg(2+)</name>
        <dbReference type="ChEBI" id="CHEBI:18420"/>
    </ligand>
</feature>
<feature type="transmembrane region" description="Helical" evidence="7">
    <location>
        <begin position="150"/>
        <end position="172"/>
    </location>
</feature>
<dbReference type="GO" id="GO:0046872">
    <property type="term" value="F:metal ion binding"/>
    <property type="evidence" value="ECO:0007669"/>
    <property type="project" value="UniProtKB-KW"/>
</dbReference>
<dbReference type="EC" id="2.7.8.13" evidence="7 8"/>
<evidence type="ECO:0000256" key="9">
    <source>
        <dbReference type="PIRSR" id="PIRSR600715-1"/>
    </source>
</evidence>
<evidence type="ECO:0000256" key="1">
    <source>
        <dbReference type="ARBA" id="ARBA00004141"/>
    </source>
</evidence>
<keyword evidence="7" id="KW-0131">Cell cycle</keyword>
<evidence type="ECO:0000256" key="2">
    <source>
        <dbReference type="ARBA" id="ARBA00005583"/>
    </source>
</evidence>
<dbReference type="HAMAP" id="MF_00038">
    <property type="entry name" value="MraY"/>
    <property type="match status" value="1"/>
</dbReference>
<comment type="cofactor">
    <cofactor evidence="7 9">
        <name>Mg(2+)</name>
        <dbReference type="ChEBI" id="CHEBI:18420"/>
    </cofactor>
</comment>
<evidence type="ECO:0000256" key="7">
    <source>
        <dbReference type="HAMAP-Rule" id="MF_00038"/>
    </source>
</evidence>
<keyword evidence="7" id="KW-1003">Cell membrane</keyword>